<keyword evidence="4" id="KW-1185">Reference proteome</keyword>
<dbReference type="InterPro" id="IPR005804">
    <property type="entry name" value="FA_desaturase_dom"/>
</dbReference>
<dbReference type="STRING" id="312017.I7M480"/>
<sequence length="360" mass="42058">MSKQVEDKKFEADPMTPIIFESIQNKQSSIPKDYDIYTHTGFEKRKDYFHIMPHEEPHTIRRNAILKKYPDILKLYVKDPISGVLAAAIAIFQVTLAYYVQNCSWPVFLTCMYVISASLNHTMHCLVHDLTHYTAFESINLNRLFACIANIPSTVPSAMSFGYYHREHHVALGHPQRDTDLPTEWEIRFFNTPLKKMLYIFLMPLFYCIRPFVVAPKPPTPPEIFNLLFILTTDYLIFTYVGPYAFLYLFISGIFSMGFHPLAIHAIAEHYEFVKGQENYDYFGSGNILNLNLGYHLEHHDFPQVPWRLLPKVRAMAPEFYEGLPHHTSYWRVAYEYIFNTDIGPFSRIDTSEIKLKKDS</sequence>
<keyword evidence="1" id="KW-1133">Transmembrane helix</keyword>
<feature type="transmembrane region" description="Helical" evidence="1">
    <location>
        <begin position="197"/>
        <end position="215"/>
    </location>
</feature>
<dbReference type="PANTHER" id="PTHR12879:SF8">
    <property type="entry name" value="SPHINGOLIPID DELTA(4)-DESATURASE DES1"/>
    <property type="match status" value="1"/>
</dbReference>
<feature type="domain" description="Sphingolipid delta4-desaturase N-terminal" evidence="2">
    <location>
        <begin position="44"/>
        <end position="82"/>
    </location>
</feature>
<dbReference type="RefSeq" id="XP_001025371.1">
    <property type="nucleotide sequence ID" value="XM_001025371.1"/>
</dbReference>
<gene>
    <name evidence="3" type="ORF">TTHERM_00765110</name>
</gene>
<dbReference type="AlphaFoldDB" id="I7M480"/>
<dbReference type="GO" id="GO:0016020">
    <property type="term" value="C:membrane"/>
    <property type="evidence" value="ECO:0007669"/>
    <property type="project" value="GOC"/>
</dbReference>
<evidence type="ECO:0000313" key="3">
    <source>
        <dbReference type="EMBL" id="EAS05126.1"/>
    </source>
</evidence>
<feature type="transmembrane region" description="Helical" evidence="1">
    <location>
        <begin position="105"/>
        <end position="123"/>
    </location>
</feature>
<organism evidence="3 4">
    <name type="scientific">Tetrahymena thermophila (strain SB210)</name>
    <dbReference type="NCBI Taxonomy" id="312017"/>
    <lineage>
        <taxon>Eukaryota</taxon>
        <taxon>Sar</taxon>
        <taxon>Alveolata</taxon>
        <taxon>Ciliophora</taxon>
        <taxon>Intramacronucleata</taxon>
        <taxon>Oligohymenophorea</taxon>
        <taxon>Hymenostomatida</taxon>
        <taxon>Tetrahymenina</taxon>
        <taxon>Tetrahymenidae</taxon>
        <taxon>Tetrahymena</taxon>
    </lineage>
</organism>
<keyword evidence="1" id="KW-0812">Transmembrane</keyword>
<dbReference type="SMART" id="SM01269">
    <property type="entry name" value="Lipid_DES"/>
    <property type="match status" value="1"/>
</dbReference>
<dbReference type="Proteomes" id="UP000009168">
    <property type="component" value="Unassembled WGS sequence"/>
</dbReference>
<evidence type="ECO:0000256" key="1">
    <source>
        <dbReference type="SAM" id="Phobius"/>
    </source>
</evidence>
<name>I7M480_TETTS</name>
<protein>
    <submittedName>
        <fullName evidence="3">Fatty acid desaturase</fullName>
    </submittedName>
</protein>
<feature type="transmembrane region" description="Helical" evidence="1">
    <location>
        <begin position="81"/>
        <end position="99"/>
    </location>
</feature>
<dbReference type="HOGENOM" id="CLU_032156_0_0_1"/>
<dbReference type="PANTHER" id="PTHR12879">
    <property type="entry name" value="SPHINGOLIPID DELTA 4 DESATURASE/C-4 HYDROXYLASE PROTEIN DES2"/>
    <property type="match status" value="1"/>
</dbReference>
<dbReference type="InParanoid" id="I7M480"/>
<reference evidence="4" key="1">
    <citation type="journal article" date="2006" name="PLoS Biol.">
        <title>Macronuclear genome sequence of the ciliate Tetrahymena thermophila, a model eukaryote.</title>
        <authorList>
            <person name="Eisen J.A."/>
            <person name="Coyne R.S."/>
            <person name="Wu M."/>
            <person name="Wu D."/>
            <person name="Thiagarajan M."/>
            <person name="Wortman J.R."/>
            <person name="Badger J.H."/>
            <person name="Ren Q."/>
            <person name="Amedeo P."/>
            <person name="Jones K.M."/>
            <person name="Tallon L.J."/>
            <person name="Delcher A.L."/>
            <person name="Salzberg S.L."/>
            <person name="Silva J.C."/>
            <person name="Haas B.J."/>
            <person name="Majoros W.H."/>
            <person name="Farzad M."/>
            <person name="Carlton J.M."/>
            <person name="Smith R.K. Jr."/>
            <person name="Garg J."/>
            <person name="Pearlman R.E."/>
            <person name="Karrer K.M."/>
            <person name="Sun L."/>
            <person name="Manning G."/>
            <person name="Elde N.C."/>
            <person name="Turkewitz A.P."/>
            <person name="Asai D.J."/>
            <person name="Wilkes D.E."/>
            <person name="Wang Y."/>
            <person name="Cai H."/>
            <person name="Collins K."/>
            <person name="Stewart B.A."/>
            <person name="Lee S.R."/>
            <person name="Wilamowska K."/>
            <person name="Weinberg Z."/>
            <person name="Ruzzo W.L."/>
            <person name="Wloga D."/>
            <person name="Gaertig J."/>
            <person name="Frankel J."/>
            <person name="Tsao C.-C."/>
            <person name="Gorovsky M.A."/>
            <person name="Keeling P.J."/>
            <person name="Waller R.F."/>
            <person name="Patron N.J."/>
            <person name="Cherry J.M."/>
            <person name="Stover N.A."/>
            <person name="Krieger C.J."/>
            <person name="del Toro C."/>
            <person name="Ryder H.F."/>
            <person name="Williamson S.C."/>
            <person name="Barbeau R.A."/>
            <person name="Hamilton E.P."/>
            <person name="Orias E."/>
        </authorList>
    </citation>
    <scope>NUCLEOTIDE SEQUENCE [LARGE SCALE GENOMIC DNA]</scope>
    <source>
        <strain evidence="4">SB210</strain>
    </source>
</reference>
<evidence type="ECO:0000313" key="4">
    <source>
        <dbReference type="Proteomes" id="UP000009168"/>
    </source>
</evidence>
<dbReference type="OrthoDB" id="200948at2759"/>
<feature type="transmembrane region" description="Helical" evidence="1">
    <location>
        <begin position="235"/>
        <end position="255"/>
    </location>
</feature>
<dbReference type="GO" id="GO:0046513">
    <property type="term" value="P:ceramide biosynthetic process"/>
    <property type="evidence" value="ECO:0007669"/>
    <property type="project" value="TreeGrafter"/>
</dbReference>
<dbReference type="GO" id="GO:0042284">
    <property type="term" value="F:sphingolipid delta-4 desaturase activity"/>
    <property type="evidence" value="ECO:0007669"/>
    <property type="project" value="TreeGrafter"/>
</dbReference>
<dbReference type="InterPro" id="IPR013866">
    <property type="entry name" value="Sphingolipid_d4-desaturase_N"/>
</dbReference>
<dbReference type="EMBL" id="GG662407">
    <property type="protein sequence ID" value="EAS05126.1"/>
    <property type="molecule type" value="Genomic_DNA"/>
</dbReference>
<dbReference type="OMA" id="FEGWLFC"/>
<accession>I7M480</accession>
<dbReference type="Pfam" id="PF00487">
    <property type="entry name" value="FA_desaturase"/>
    <property type="match status" value="1"/>
</dbReference>
<dbReference type="GeneID" id="7845470"/>
<dbReference type="KEGG" id="tet:TTHERM_00765110"/>
<evidence type="ECO:0000259" key="2">
    <source>
        <dbReference type="SMART" id="SM01269"/>
    </source>
</evidence>
<dbReference type="Pfam" id="PF08557">
    <property type="entry name" value="Lipid_DES"/>
    <property type="match status" value="1"/>
</dbReference>
<keyword evidence="1" id="KW-0472">Membrane</keyword>
<dbReference type="eggNOG" id="KOG2987">
    <property type="taxonomic scope" value="Eukaryota"/>
</dbReference>
<proteinExistence type="predicted"/>